<evidence type="ECO:0000256" key="7">
    <source>
        <dbReference type="ARBA" id="ARBA00022833"/>
    </source>
</evidence>
<dbReference type="GO" id="GO:0046872">
    <property type="term" value="F:metal ion binding"/>
    <property type="evidence" value="ECO:0007669"/>
    <property type="project" value="UniProtKB-KW"/>
</dbReference>
<dbReference type="Pfam" id="PF02130">
    <property type="entry name" value="YbeY"/>
    <property type="match status" value="1"/>
</dbReference>
<accession>A0A0G3ED24</accession>
<evidence type="ECO:0000313" key="9">
    <source>
        <dbReference type="Proteomes" id="UP000035268"/>
    </source>
</evidence>
<dbReference type="RefSeq" id="WP_052881568.1">
    <property type="nucleotide sequence ID" value="NZ_CP010904.1"/>
</dbReference>
<protein>
    <submittedName>
        <fullName evidence="8">Endoribonuclease YbeY</fullName>
        <ecNumber evidence="8">3.1.-.-</ecNumber>
    </submittedName>
</protein>
<proteinExistence type="inferred from homology"/>
<dbReference type="STRING" id="1307763.L21SP4_00952"/>
<dbReference type="InterPro" id="IPR023091">
    <property type="entry name" value="MetalPrtase_cat_dom_sf_prd"/>
</dbReference>
<dbReference type="OrthoDB" id="9807740at2"/>
<evidence type="ECO:0000256" key="3">
    <source>
        <dbReference type="ARBA" id="ARBA00022722"/>
    </source>
</evidence>
<evidence type="ECO:0000313" key="8">
    <source>
        <dbReference type="EMBL" id="AKJ64213.1"/>
    </source>
</evidence>
<dbReference type="Gene3D" id="3.40.390.30">
    <property type="entry name" value="Metalloproteases ('zincins'), catalytic domain"/>
    <property type="match status" value="1"/>
</dbReference>
<evidence type="ECO:0000256" key="2">
    <source>
        <dbReference type="ARBA" id="ARBA00010875"/>
    </source>
</evidence>
<keyword evidence="5" id="KW-0255">Endonuclease</keyword>
<sequence length="133" mass="15188">MARRSGETWGEITLRLADDAVLRDRKRRHFGLDETTDVISFRIDPVPGETPRPCGDLLVNVECAVREGARRRGGADEELALYIAHGLHHLSGAEDRTPDQRRAMRRVERRWLGEVRRAGMVRGLVEDDHEHES</sequence>
<dbReference type="GO" id="GO:0004222">
    <property type="term" value="F:metalloendopeptidase activity"/>
    <property type="evidence" value="ECO:0007669"/>
    <property type="project" value="InterPro"/>
</dbReference>
<keyword evidence="7" id="KW-0862">Zinc</keyword>
<dbReference type="SUPFAM" id="SSF55486">
    <property type="entry name" value="Metalloproteases ('zincins'), catalytic domain"/>
    <property type="match status" value="1"/>
</dbReference>
<comment type="cofactor">
    <cofactor evidence="1">
        <name>Zn(2+)</name>
        <dbReference type="ChEBI" id="CHEBI:29105"/>
    </cofactor>
</comment>
<reference evidence="9" key="1">
    <citation type="submission" date="2015-02" db="EMBL/GenBank/DDBJ databases">
        <title>Description and complete genome sequence of the first cultured representative of the subdivision 5 of the Verrucomicrobia phylum.</title>
        <authorList>
            <person name="Spring S."/>
            <person name="Bunk B."/>
            <person name="Sproer C."/>
            <person name="Klenk H.-P."/>
        </authorList>
    </citation>
    <scope>NUCLEOTIDE SEQUENCE [LARGE SCALE GENOMIC DNA]</scope>
    <source>
        <strain evidence="9">L21-Fru-AB</strain>
    </source>
</reference>
<keyword evidence="6 8" id="KW-0378">Hydrolase</keyword>
<keyword evidence="3" id="KW-0540">Nuclease</keyword>
<organism evidence="8 9">
    <name type="scientific">Kiritimatiella glycovorans</name>
    <dbReference type="NCBI Taxonomy" id="1307763"/>
    <lineage>
        <taxon>Bacteria</taxon>
        <taxon>Pseudomonadati</taxon>
        <taxon>Kiritimatiellota</taxon>
        <taxon>Kiritimatiellia</taxon>
        <taxon>Kiritimatiellales</taxon>
        <taxon>Kiritimatiellaceae</taxon>
        <taxon>Kiritimatiella</taxon>
    </lineage>
</organism>
<evidence type="ECO:0000256" key="1">
    <source>
        <dbReference type="ARBA" id="ARBA00001947"/>
    </source>
</evidence>
<dbReference type="AlphaFoldDB" id="A0A0G3ED24"/>
<dbReference type="GO" id="GO:0006364">
    <property type="term" value="P:rRNA processing"/>
    <property type="evidence" value="ECO:0007669"/>
    <property type="project" value="InterPro"/>
</dbReference>
<dbReference type="EC" id="3.1.-.-" evidence="8"/>
<evidence type="ECO:0000256" key="6">
    <source>
        <dbReference type="ARBA" id="ARBA00022801"/>
    </source>
</evidence>
<comment type="similarity">
    <text evidence="2">Belongs to the endoribonuclease YbeY family.</text>
</comment>
<dbReference type="Proteomes" id="UP000035268">
    <property type="component" value="Chromosome"/>
</dbReference>
<dbReference type="KEGG" id="vbl:L21SP4_00952"/>
<evidence type="ECO:0000256" key="5">
    <source>
        <dbReference type="ARBA" id="ARBA00022759"/>
    </source>
</evidence>
<name>A0A0G3ED24_9BACT</name>
<gene>
    <name evidence="8" type="primary">ybeY</name>
    <name evidence="8" type="ORF">L21SP4_00952</name>
</gene>
<keyword evidence="4" id="KW-0479">Metal-binding</keyword>
<dbReference type="GO" id="GO:0004519">
    <property type="term" value="F:endonuclease activity"/>
    <property type="evidence" value="ECO:0007669"/>
    <property type="project" value="UniProtKB-KW"/>
</dbReference>
<dbReference type="EMBL" id="CP010904">
    <property type="protein sequence ID" value="AKJ64213.1"/>
    <property type="molecule type" value="Genomic_DNA"/>
</dbReference>
<evidence type="ECO:0000256" key="4">
    <source>
        <dbReference type="ARBA" id="ARBA00022723"/>
    </source>
</evidence>
<reference evidence="8 9" key="2">
    <citation type="journal article" date="2016" name="ISME J.">
        <title>Characterization of the first cultured representative of Verrucomicrobia subdivision 5 indicates the proposal of a novel phylum.</title>
        <authorList>
            <person name="Spring S."/>
            <person name="Bunk B."/>
            <person name="Sproer C."/>
            <person name="Schumann P."/>
            <person name="Rohde M."/>
            <person name="Tindall B.J."/>
            <person name="Klenk H.P."/>
        </authorList>
    </citation>
    <scope>NUCLEOTIDE SEQUENCE [LARGE SCALE GENOMIC DNA]</scope>
    <source>
        <strain evidence="8 9">L21-Fru-AB</strain>
    </source>
</reference>
<keyword evidence="9" id="KW-1185">Reference proteome</keyword>
<dbReference type="InterPro" id="IPR002036">
    <property type="entry name" value="YbeY"/>
</dbReference>
<dbReference type="NCBIfam" id="TIGR00043">
    <property type="entry name" value="rRNA maturation RNase YbeY"/>
    <property type="match status" value="1"/>
</dbReference>